<dbReference type="RefSeq" id="WP_100365541.1">
    <property type="nucleotide sequence ID" value="NZ_PGFF01000001.1"/>
</dbReference>
<dbReference type="Gene3D" id="1.10.8.60">
    <property type="match status" value="1"/>
</dbReference>
<dbReference type="GO" id="GO:0005524">
    <property type="term" value="F:ATP binding"/>
    <property type="evidence" value="ECO:0007669"/>
    <property type="project" value="UniProtKB-KW"/>
</dbReference>
<gene>
    <name evidence="5" type="ORF">CLV46_3047</name>
</gene>
<dbReference type="Proteomes" id="UP000228758">
    <property type="component" value="Unassembled WGS sequence"/>
</dbReference>
<keyword evidence="6" id="KW-1185">Reference proteome</keyword>
<sequence>MDPRQEEFLDTFQTFINDVVQQHRRRRGLDELTPFGQLVERHLGVDVRALPVVEEPIARHRLVDVDIALEHLAGEGSQLLGLTGGQSRHHSQLAELLSNPHMPYAPGPVDFIAAPTGPHSHRQVVAFGVRLFTFEGEPVAVLQRGAQPQFGRDAAALELLTPTAALSDRLLQEVRRLMVDLSVLRGQVLSFDGGEFHGPSAAGAVFLERPDVPAEQVVLPDGVLESIRRHVVGITEGRDELLRAGQHLKRGVLLYGPPGTGKTLTVRHLIGVADRVTCVLLTGASIRFIREAADLARAMQPALVVLEDVDLVAMERGMHGGPQPLLFAVLDALDGLDGDADVAFVLTTNRVETLEPALAQRPGRVDLAVEVPLPDAATRRRLFRLYAAGLPLSEEAIDAAAERSEGVTGSFAKELMRRAVLLAVAEGRPVADSDLSAALDELLSAASLLTRRLLGVTGDGGGFTGEGPAHPSGFAFAAG</sequence>
<dbReference type="InterPro" id="IPR003959">
    <property type="entry name" value="ATPase_AAA_core"/>
</dbReference>
<comment type="caution">
    <text evidence="5">The sequence shown here is derived from an EMBL/GenBank/DDBJ whole genome shotgun (WGS) entry which is preliminary data.</text>
</comment>
<name>A0A2M9CNG6_9MICO</name>
<dbReference type="SMART" id="SM00382">
    <property type="entry name" value="AAA"/>
    <property type="match status" value="1"/>
</dbReference>
<dbReference type="EMBL" id="PGFF01000001">
    <property type="protein sequence ID" value="PJJ73455.1"/>
    <property type="molecule type" value="Genomic_DNA"/>
</dbReference>
<evidence type="ECO:0000313" key="6">
    <source>
        <dbReference type="Proteomes" id="UP000228758"/>
    </source>
</evidence>
<proteinExistence type="inferred from homology"/>
<evidence type="ECO:0000259" key="4">
    <source>
        <dbReference type="SMART" id="SM00382"/>
    </source>
</evidence>
<organism evidence="5 6">
    <name type="scientific">Diaminobutyricimonas aerilata</name>
    <dbReference type="NCBI Taxonomy" id="1162967"/>
    <lineage>
        <taxon>Bacteria</taxon>
        <taxon>Bacillati</taxon>
        <taxon>Actinomycetota</taxon>
        <taxon>Actinomycetes</taxon>
        <taxon>Micrococcales</taxon>
        <taxon>Microbacteriaceae</taxon>
        <taxon>Diaminobutyricimonas</taxon>
    </lineage>
</organism>
<dbReference type="InterPro" id="IPR027417">
    <property type="entry name" value="P-loop_NTPase"/>
</dbReference>
<reference evidence="5 6" key="1">
    <citation type="submission" date="2017-11" db="EMBL/GenBank/DDBJ databases">
        <title>Genomic Encyclopedia of Archaeal and Bacterial Type Strains, Phase II (KMG-II): From Individual Species to Whole Genera.</title>
        <authorList>
            <person name="Goeker M."/>
        </authorList>
    </citation>
    <scope>NUCLEOTIDE SEQUENCE [LARGE SCALE GENOMIC DNA]</scope>
    <source>
        <strain evidence="5 6">DSM 27393</strain>
    </source>
</reference>
<comment type="similarity">
    <text evidence="1">Belongs to the AAA ATPase family.</text>
</comment>
<dbReference type="SUPFAM" id="SSF52540">
    <property type="entry name" value="P-loop containing nucleoside triphosphate hydrolases"/>
    <property type="match status" value="1"/>
</dbReference>
<protein>
    <submittedName>
        <fullName evidence="5">ATPase family protein associated with various cellular activities (AAA)</fullName>
    </submittedName>
</protein>
<dbReference type="CDD" id="cd19481">
    <property type="entry name" value="RecA-like_protease"/>
    <property type="match status" value="1"/>
</dbReference>
<accession>A0A2M9CNG6</accession>
<dbReference type="InterPro" id="IPR003593">
    <property type="entry name" value="AAA+_ATPase"/>
</dbReference>
<dbReference type="InterPro" id="IPR050221">
    <property type="entry name" value="26S_Proteasome_ATPase"/>
</dbReference>
<evidence type="ECO:0000256" key="1">
    <source>
        <dbReference type="ARBA" id="ARBA00006914"/>
    </source>
</evidence>
<keyword evidence="2" id="KW-0547">Nucleotide-binding</keyword>
<evidence type="ECO:0000256" key="2">
    <source>
        <dbReference type="ARBA" id="ARBA00022741"/>
    </source>
</evidence>
<dbReference type="OrthoDB" id="9809379at2"/>
<evidence type="ECO:0000256" key="3">
    <source>
        <dbReference type="ARBA" id="ARBA00022840"/>
    </source>
</evidence>
<dbReference type="GO" id="GO:0016887">
    <property type="term" value="F:ATP hydrolysis activity"/>
    <property type="evidence" value="ECO:0007669"/>
    <property type="project" value="InterPro"/>
</dbReference>
<dbReference type="Gene3D" id="3.40.50.300">
    <property type="entry name" value="P-loop containing nucleotide triphosphate hydrolases"/>
    <property type="match status" value="1"/>
</dbReference>
<feature type="domain" description="AAA+ ATPase" evidence="4">
    <location>
        <begin position="248"/>
        <end position="375"/>
    </location>
</feature>
<dbReference type="AlphaFoldDB" id="A0A2M9CNG6"/>
<dbReference type="Pfam" id="PF00004">
    <property type="entry name" value="AAA"/>
    <property type="match status" value="1"/>
</dbReference>
<keyword evidence="3" id="KW-0067">ATP-binding</keyword>
<evidence type="ECO:0000313" key="5">
    <source>
        <dbReference type="EMBL" id="PJJ73455.1"/>
    </source>
</evidence>
<dbReference type="PANTHER" id="PTHR23073">
    <property type="entry name" value="26S PROTEASOME REGULATORY SUBUNIT"/>
    <property type="match status" value="1"/>
</dbReference>